<accession>A0AAV4XHX4</accession>
<evidence type="ECO:0000256" key="1">
    <source>
        <dbReference type="SAM" id="MobiDB-lite"/>
    </source>
</evidence>
<sequence length="91" mass="10802">MRNDRLPETIANSQREIPPRKRCENERRKSKEEEEETSRFYGEIAFLRLLLKPPPSHPLPRFVPPKRNGFVFSRKRRGSLQIGGHWLYCLG</sequence>
<keyword evidence="3" id="KW-1185">Reference proteome</keyword>
<organism evidence="2 3">
    <name type="scientific">Caerostris extrusa</name>
    <name type="common">Bark spider</name>
    <name type="synonym">Caerostris bankana</name>
    <dbReference type="NCBI Taxonomy" id="172846"/>
    <lineage>
        <taxon>Eukaryota</taxon>
        <taxon>Metazoa</taxon>
        <taxon>Ecdysozoa</taxon>
        <taxon>Arthropoda</taxon>
        <taxon>Chelicerata</taxon>
        <taxon>Arachnida</taxon>
        <taxon>Araneae</taxon>
        <taxon>Araneomorphae</taxon>
        <taxon>Entelegynae</taxon>
        <taxon>Araneoidea</taxon>
        <taxon>Araneidae</taxon>
        <taxon>Caerostris</taxon>
    </lineage>
</organism>
<feature type="region of interest" description="Disordered" evidence="1">
    <location>
        <begin position="1"/>
        <end position="36"/>
    </location>
</feature>
<name>A0AAV4XHX4_CAEEX</name>
<evidence type="ECO:0000313" key="3">
    <source>
        <dbReference type="Proteomes" id="UP001054945"/>
    </source>
</evidence>
<feature type="compositionally biased region" description="Basic and acidic residues" evidence="1">
    <location>
        <begin position="17"/>
        <end position="32"/>
    </location>
</feature>
<dbReference type="EMBL" id="BPLR01000311">
    <property type="protein sequence ID" value="GIY93815.1"/>
    <property type="molecule type" value="Genomic_DNA"/>
</dbReference>
<dbReference type="AlphaFoldDB" id="A0AAV4XHX4"/>
<protein>
    <submittedName>
        <fullName evidence="2">Uncharacterized protein</fullName>
    </submittedName>
</protein>
<comment type="caution">
    <text evidence="2">The sequence shown here is derived from an EMBL/GenBank/DDBJ whole genome shotgun (WGS) entry which is preliminary data.</text>
</comment>
<proteinExistence type="predicted"/>
<reference evidence="2 3" key="1">
    <citation type="submission" date="2021-06" db="EMBL/GenBank/DDBJ databases">
        <title>Caerostris extrusa draft genome.</title>
        <authorList>
            <person name="Kono N."/>
            <person name="Arakawa K."/>
        </authorList>
    </citation>
    <scope>NUCLEOTIDE SEQUENCE [LARGE SCALE GENOMIC DNA]</scope>
</reference>
<dbReference type="Proteomes" id="UP001054945">
    <property type="component" value="Unassembled WGS sequence"/>
</dbReference>
<gene>
    <name evidence="2" type="ORF">CEXT_85681</name>
</gene>
<evidence type="ECO:0000313" key="2">
    <source>
        <dbReference type="EMBL" id="GIY93815.1"/>
    </source>
</evidence>